<dbReference type="Proteomes" id="UP000838100">
    <property type="component" value="Unassembled WGS sequence"/>
</dbReference>
<proteinExistence type="predicted"/>
<evidence type="ECO:0000313" key="2">
    <source>
        <dbReference type="Proteomes" id="UP000838100"/>
    </source>
</evidence>
<name>A0ABM9AC30_9GAMM</name>
<accession>A0ABM9AC30</accession>
<organism evidence="1 2">
    <name type="scientific">Sinobacterium norvegicum</name>
    <dbReference type="NCBI Taxonomy" id="1641715"/>
    <lineage>
        <taxon>Bacteria</taxon>
        <taxon>Pseudomonadati</taxon>
        <taxon>Pseudomonadota</taxon>
        <taxon>Gammaproteobacteria</taxon>
        <taxon>Cellvibrionales</taxon>
        <taxon>Spongiibacteraceae</taxon>
        <taxon>Sinobacterium</taxon>
    </lineage>
</organism>
<dbReference type="PROSITE" id="PS51257">
    <property type="entry name" value="PROKAR_LIPOPROTEIN"/>
    <property type="match status" value="1"/>
</dbReference>
<comment type="caution">
    <text evidence="1">The sequence shown here is derived from an EMBL/GenBank/DDBJ whole genome shotgun (WGS) entry which is preliminary data.</text>
</comment>
<dbReference type="EMBL" id="CAKLPX010000001">
    <property type="protein sequence ID" value="CAH0990515.1"/>
    <property type="molecule type" value="Genomic_DNA"/>
</dbReference>
<gene>
    <name evidence="1" type="ORF">SIN8267_00607</name>
</gene>
<dbReference type="RefSeq" id="WP_237443197.1">
    <property type="nucleotide sequence ID" value="NZ_CAKLPX010000001.1"/>
</dbReference>
<protein>
    <recommendedName>
        <fullName evidence="3">Lipoprotein</fullName>
    </recommendedName>
</protein>
<reference evidence="1" key="1">
    <citation type="submission" date="2021-12" db="EMBL/GenBank/DDBJ databases">
        <authorList>
            <person name="Rodrigo-Torres L."/>
            <person name="Arahal R. D."/>
            <person name="Lucena T."/>
        </authorList>
    </citation>
    <scope>NUCLEOTIDE SEQUENCE</scope>
    <source>
        <strain evidence="1">CECT 8267</strain>
    </source>
</reference>
<sequence>MKTSSVLVVLVMLTLVSGCDSFRQGHSNAVNKLYVDLSMLDNHGLYGPADGLRSLSYEFCIPRDRENLQQVQMIDVKAQVYGRSPGRIGCSQDQWLMVSDTQRPDYRQVLEALNEQDYIDKIVPVWFE</sequence>
<evidence type="ECO:0000313" key="1">
    <source>
        <dbReference type="EMBL" id="CAH0990515.1"/>
    </source>
</evidence>
<keyword evidence="2" id="KW-1185">Reference proteome</keyword>
<evidence type="ECO:0008006" key="3">
    <source>
        <dbReference type="Google" id="ProtNLM"/>
    </source>
</evidence>